<name>D1BZX6_XYLCX</name>
<dbReference type="KEGG" id="xce:Xcel_3103"/>
<dbReference type="RefSeq" id="WP_012879846.1">
    <property type="nucleotide sequence ID" value="NC_013530.1"/>
</dbReference>
<evidence type="ECO:0000313" key="2">
    <source>
        <dbReference type="EMBL" id="ACZ32104.1"/>
    </source>
</evidence>
<dbReference type="Gene3D" id="3.90.550.10">
    <property type="entry name" value="Spore Coat Polysaccharide Biosynthesis Protein SpsA, Chain A"/>
    <property type="match status" value="1"/>
</dbReference>
<dbReference type="CAZy" id="GT2">
    <property type="family name" value="Glycosyltransferase Family 2"/>
</dbReference>
<gene>
    <name evidence="2" type="ordered locus">Xcel_3103</name>
</gene>
<evidence type="ECO:0000259" key="1">
    <source>
        <dbReference type="Pfam" id="PF00535"/>
    </source>
</evidence>
<dbReference type="InterPro" id="IPR050834">
    <property type="entry name" value="Glycosyltransf_2"/>
</dbReference>
<reference evidence="3" key="1">
    <citation type="submission" date="2009-11" db="EMBL/GenBank/DDBJ databases">
        <title>The complete chromosome of Xylanimonas cellulosilytica DSM 15894.</title>
        <authorList>
            <consortium name="US DOE Joint Genome Institute (JGI-PGF)"/>
            <person name="Lucas S."/>
            <person name="Copeland A."/>
            <person name="Lapidus A."/>
            <person name="Glavina del Rio T."/>
            <person name="Dalin E."/>
            <person name="Tice H."/>
            <person name="Bruce D."/>
            <person name="Goodwin L."/>
            <person name="Pitluck S."/>
            <person name="Kyrpides N."/>
            <person name="Mavromatis K."/>
            <person name="Ivanova N."/>
            <person name="Mikhailova N."/>
            <person name="Foster B."/>
            <person name="Clum A."/>
            <person name="Brettin T."/>
            <person name="Detter J.C."/>
            <person name="Han C."/>
            <person name="Larimer F."/>
            <person name="Land M."/>
            <person name="Hauser L."/>
            <person name="Markowitz V."/>
            <person name="Cheng J.F."/>
            <person name="Hugenholtz P."/>
            <person name="Woyke T."/>
            <person name="Wu D."/>
            <person name="Gehrich-Schroeter G."/>
            <person name="Schneider S."/>
            <person name="Pukall S.R."/>
            <person name="Klenk H.P."/>
            <person name="Eisen J.A."/>
        </authorList>
    </citation>
    <scope>NUCLEOTIDE SEQUENCE [LARGE SCALE GENOMIC DNA]</scope>
    <source>
        <strain evidence="3">DSM 15894 / CECT 5975 / LMG 20990 / XIL07</strain>
    </source>
</reference>
<dbReference type="InterPro" id="IPR029044">
    <property type="entry name" value="Nucleotide-diphossugar_trans"/>
</dbReference>
<dbReference type="InterPro" id="IPR001173">
    <property type="entry name" value="Glyco_trans_2-like"/>
</dbReference>
<dbReference type="AlphaFoldDB" id="D1BZX6"/>
<dbReference type="Proteomes" id="UP000002255">
    <property type="component" value="Chromosome"/>
</dbReference>
<dbReference type="HOGENOM" id="CLU_025996_0_2_11"/>
<dbReference type="Pfam" id="PF00535">
    <property type="entry name" value="Glycos_transf_2"/>
    <property type="match status" value="1"/>
</dbReference>
<proteinExistence type="predicted"/>
<dbReference type="PANTHER" id="PTHR43685:SF2">
    <property type="entry name" value="GLYCOSYLTRANSFERASE 2-LIKE DOMAIN-CONTAINING PROTEIN"/>
    <property type="match status" value="1"/>
</dbReference>
<keyword evidence="3" id="KW-1185">Reference proteome</keyword>
<sequence>MTRIESDAPASPRVSVVIPCYNYARYLPDAVESVLTQDGIDLDVTIIDDASTDDSVEVAQRYVDADPRVRLVRHLDNRGHVETSNEALGLATGQYVVELDADDVVTPGSLARSAALLQAHPEVAFCYGYAEQFLGPIPRDVPSRVRGWSVWPGDTWVERVLKRGHNPICQPEVMIRRAALVEAGGYHPELRWAEDLHLWLRLAMRGSVGRVNGPTQGLYRMHPDSFTRSASDPELTDVRARVAAIDRFFAGDGGRLAQPEKVHRSALAALGRNARAVAARVTDRDPVHREFVRLADELQERSGVRSERSLAGSPTWLGAAYRQVDARVRWRLRRRYGV</sequence>
<dbReference type="SUPFAM" id="SSF53448">
    <property type="entry name" value="Nucleotide-diphospho-sugar transferases"/>
    <property type="match status" value="1"/>
</dbReference>
<reference evidence="2 3" key="2">
    <citation type="journal article" date="2010" name="Stand. Genomic Sci.">
        <title>Complete genome sequence of Xylanimonas cellulosilytica type strain (XIL07).</title>
        <authorList>
            <person name="Foster B."/>
            <person name="Pukall R."/>
            <person name="Abt B."/>
            <person name="Nolan M."/>
            <person name="Glavina Del Rio T."/>
            <person name="Chen F."/>
            <person name="Lucas S."/>
            <person name="Tice H."/>
            <person name="Pitluck S."/>
            <person name="Cheng J.-F."/>
            <person name="Chertkov O."/>
            <person name="Brettin T."/>
            <person name="Han C."/>
            <person name="Detter J.C."/>
            <person name="Bruce D."/>
            <person name="Goodwin L."/>
            <person name="Ivanova N."/>
            <person name="Mavromatis K."/>
            <person name="Pati A."/>
            <person name="Mikhailova N."/>
            <person name="Chen A."/>
            <person name="Palaniappan K."/>
            <person name="Land M."/>
            <person name="Hauser L."/>
            <person name="Chang Y.-J."/>
            <person name="Jeffries C.D."/>
            <person name="Chain P."/>
            <person name="Rohde M."/>
            <person name="Goeker M."/>
            <person name="Bristow J."/>
            <person name="Eisen J.A."/>
            <person name="Markowitz V."/>
            <person name="Hugenholtz P."/>
            <person name="Kyrpides N.C."/>
            <person name="Klenk H.-P."/>
            <person name="Lapidus A."/>
        </authorList>
    </citation>
    <scope>NUCLEOTIDE SEQUENCE [LARGE SCALE GENOMIC DNA]</scope>
    <source>
        <strain evidence="3">DSM 15894 / CECT 5975 / LMG 20990 / XIL07</strain>
    </source>
</reference>
<dbReference type="EMBL" id="CP001821">
    <property type="protein sequence ID" value="ACZ32104.1"/>
    <property type="molecule type" value="Genomic_DNA"/>
</dbReference>
<dbReference type="eggNOG" id="COG1215">
    <property type="taxonomic scope" value="Bacteria"/>
</dbReference>
<keyword evidence="2" id="KW-0808">Transferase</keyword>
<dbReference type="STRING" id="446471.Xcel_3103"/>
<feature type="domain" description="Glycosyltransferase 2-like" evidence="1">
    <location>
        <begin position="15"/>
        <end position="148"/>
    </location>
</feature>
<evidence type="ECO:0000313" key="3">
    <source>
        <dbReference type="Proteomes" id="UP000002255"/>
    </source>
</evidence>
<organism evidence="2 3">
    <name type="scientific">Xylanimonas cellulosilytica (strain DSM 15894 / JCM 12276 / CECT 5975 / KCTC 9989 / LMG 20990 / NBRC 107835 / XIL07)</name>
    <dbReference type="NCBI Taxonomy" id="446471"/>
    <lineage>
        <taxon>Bacteria</taxon>
        <taxon>Bacillati</taxon>
        <taxon>Actinomycetota</taxon>
        <taxon>Actinomycetes</taxon>
        <taxon>Micrococcales</taxon>
        <taxon>Promicromonosporaceae</taxon>
        <taxon>Xylanimonas</taxon>
    </lineage>
</organism>
<dbReference type="GO" id="GO:0016740">
    <property type="term" value="F:transferase activity"/>
    <property type="evidence" value="ECO:0007669"/>
    <property type="project" value="UniProtKB-KW"/>
</dbReference>
<dbReference type="PANTHER" id="PTHR43685">
    <property type="entry name" value="GLYCOSYLTRANSFERASE"/>
    <property type="match status" value="1"/>
</dbReference>
<accession>D1BZX6</accession>
<protein>
    <submittedName>
        <fullName evidence="2">Glycosyl transferase family 2</fullName>
    </submittedName>
</protein>